<dbReference type="Gene3D" id="3.20.190.20">
    <property type="match status" value="1"/>
</dbReference>
<dbReference type="InterPro" id="IPR041517">
    <property type="entry name" value="DEGP_PDZ"/>
</dbReference>
<dbReference type="AlphaFoldDB" id="A0A2Z6NWA2"/>
<evidence type="ECO:0000259" key="6">
    <source>
        <dbReference type="Pfam" id="PF17815"/>
    </source>
</evidence>
<keyword evidence="2" id="KW-0645">Protease</keyword>
<proteinExistence type="inferred from homology"/>
<gene>
    <name evidence="7" type="ORF">TSUD_186520</name>
</gene>
<dbReference type="GO" id="GO:0006508">
    <property type="term" value="P:proteolysis"/>
    <property type="evidence" value="ECO:0007669"/>
    <property type="project" value="UniProtKB-KW"/>
</dbReference>
<dbReference type="Pfam" id="PF13365">
    <property type="entry name" value="Trypsin_2"/>
    <property type="match status" value="1"/>
</dbReference>
<feature type="domain" description="Protease Do-like PDZ" evidence="6">
    <location>
        <begin position="393"/>
        <end position="538"/>
    </location>
</feature>
<organism evidence="7 8">
    <name type="scientific">Trifolium subterraneum</name>
    <name type="common">Subterranean clover</name>
    <dbReference type="NCBI Taxonomy" id="3900"/>
    <lineage>
        <taxon>Eukaryota</taxon>
        <taxon>Viridiplantae</taxon>
        <taxon>Streptophyta</taxon>
        <taxon>Embryophyta</taxon>
        <taxon>Tracheophyta</taxon>
        <taxon>Spermatophyta</taxon>
        <taxon>Magnoliopsida</taxon>
        <taxon>eudicotyledons</taxon>
        <taxon>Gunneridae</taxon>
        <taxon>Pentapetalae</taxon>
        <taxon>rosids</taxon>
        <taxon>fabids</taxon>
        <taxon>Fabales</taxon>
        <taxon>Fabaceae</taxon>
        <taxon>Papilionoideae</taxon>
        <taxon>50 kb inversion clade</taxon>
        <taxon>NPAAA clade</taxon>
        <taxon>Hologalegina</taxon>
        <taxon>IRL clade</taxon>
        <taxon>Trifolieae</taxon>
        <taxon>Trifolium</taxon>
    </lineage>
</organism>
<name>A0A2Z6NWA2_TRISU</name>
<evidence type="ECO:0000256" key="3">
    <source>
        <dbReference type="ARBA" id="ARBA00022801"/>
    </source>
</evidence>
<keyword evidence="3" id="KW-0378">Hydrolase</keyword>
<dbReference type="PRINTS" id="PR00834">
    <property type="entry name" value="PROTEASES2C"/>
</dbReference>
<dbReference type="InterPro" id="IPR001940">
    <property type="entry name" value="Peptidase_S1C"/>
</dbReference>
<dbReference type="InterPro" id="IPR043504">
    <property type="entry name" value="Peptidase_S1_PA_chymotrypsin"/>
</dbReference>
<dbReference type="PANTHER" id="PTHR45980:SF19">
    <property type="entry name" value="PEPTIDASE DO-RELATED"/>
    <property type="match status" value="1"/>
</dbReference>
<dbReference type="FunFam" id="2.40.10.10:FF:000131">
    <property type="entry name" value="Protease Do-like 9"/>
    <property type="match status" value="1"/>
</dbReference>
<dbReference type="PANTHER" id="PTHR45980">
    <property type="match status" value="1"/>
</dbReference>
<dbReference type="EMBL" id="DF974229">
    <property type="protein sequence ID" value="GAU46583.1"/>
    <property type="molecule type" value="Genomic_DNA"/>
</dbReference>
<protein>
    <recommendedName>
        <fullName evidence="6">Protease Do-like PDZ domain-containing protein</fullName>
    </recommendedName>
</protein>
<evidence type="ECO:0000256" key="5">
    <source>
        <dbReference type="SAM" id="MobiDB-lite"/>
    </source>
</evidence>
<evidence type="ECO:0000256" key="2">
    <source>
        <dbReference type="ARBA" id="ARBA00022670"/>
    </source>
</evidence>
<feature type="region of interest" description="Disordered" evidence="5">
    <location>
        <begin position="57"/>
        <end position="97"/>
    </location>
</feature>
<dbReference type="SUPFAM" id="SSF50494">
    <property type="entry name" value="Trypsin-like serine proteases"/>
    <property type="match status" value="1"/>
</dbReference>
<keyword evidence="4" id="KW-0720">Serine protease</keyword>
<comment type="similarity">
    <text evidence="1">Belongs to the peptidase S1C family.</text>
</comment>
<accession>A0A2Z6NWA2</accession>
<feature type="compositionally biased region" description="Basic residues" evidence="5">
    <location>
        <begin position="1"/>
        <end position="13"/>
    </location>
</feature>
<evidence type="ECO:0000256" key="1">
    <source>
        <dbReference type="ARBA" id="ARBA00010541"/>
    </source>
</evidence>
<dbReference type="GO" id="GO:0004252">
    <property type="term" value="F:serine-type endopeptidase activity"/>
    <property type="evidence" value="ECO:0007669"/>
    <property type="project" value="InterPro"/>
</dbReference>
<keyword evidence="8" id="KW-1185">Reference proteome</keyword>
<dbReference type="OrthoDB" id="4217619at2759"/>
<evidence type="ECO:0000313" key="7">
    <source>
        <dbReference type="EMBL" id="GAU46583.1"/>
    </source>
</evidence>
<dbReference type="InterPro" id="IPR046449">
    <property type="entry name" value="DEGP_PDZ_sf"/>
</dbReference>
<reference evidence="8" key="1">
    <citation type="journal article" date="2017" name="Front. Plant Sci.">
        <title>Climate Clever Clovers: New Paradigm to Reduce the Environmental Footprint of Ruminants by Breeding Low Methanogenic Forages Utilizing Haplotype Variation.</title>
        <authorList>
            <person name="Kaur P."/>
            <person name="Appels R."/>
            <person name="Bayer P.E."/>
            <person name="Keeble-Gagnere G."/>
            <person name="Wang J."/>
            <person name="Hirakawa H."/>
            <person name="Shirasawa K."/>
            <person name="Vercoe P."/>
            <person name="Stefanova K."/>
            <person name="Durmic Z."/>
            <person name="Nichols P."/>
            <person name="Revell C."/>
            <person name="Isobe S.N."/>
            <person name="Edwards D."/>
            <person name="Erskine W."/>
        </authorList>
    </citation>
    <scope>NUCLEOTIDE SEQUENCE [LARGE SCALE GENOMIC DNA]</scope>
    <source>
        <strain evidence="8">cv. Daliak</strain>
    </source>
</reference>
<dbReference type="FunFam" id="2.40.10.10:FF:000012">
    <property type="entry name" value="protease Do-like 9"/>
    <property type="match status" value="1"/>
</dbReference>
<evidence type="ECO:0000256" key="4">
    <source>
        <dbReference type="ARBA" id="ARBA00022825"/>
    </source>
</evidence>
<evidence type="ECO:0000313" key="8">
    <source>
        <dbReference type="Proteomes" id="UP000242715"/>
    </source>
</evidence>
<dbReference type="InterPro" id="IPR009003">
    <property type="entry name" value="Peptidase_S1_PA"/>
</dbReference>
<dbReference type="Gene3D" id="2.40.10.10">
    <property type="entry name" value="Trypsin-like serine proteases"/>
    <property type="match status" value="2"/>
</dbReference>
<feature type="region of interest" description="Disordered" evidence="5">
    <location>
        <begin position="1"/>
        <end position="24"/>
    </location>
</feature>
<dbReference type="Proteomes" id="UP000242715">
    <property type="component" value="Unassembled WGS sequence"/>
</dbReference>
<dbReference type="Pfam" id="PF17815">
    <property type="entry name" value="PDZ_3"/>
    <property type="match status" value="1"/>
</dbReference>
<sequence length="541" mass="58977">MGDNKRKRGRKPKNPSPETLETTTTAAITTIAAEPSPSNNDDDFSIGNVELIDNNTASSQLVRSRGRGRPKKLPTVPDKNPAGRRVTRGVDSNGAVPTVPVEVGGAITMDADPIWESVSARVMPSMDSVVKVFCVHTEPNFSLPWQRKRQYSSSSSGFVISGKRVLTNAHSVEHYTQVKLKKRGSDTKYLATVLAIGTECDIAMLTVDDDEFWQGMSPVEFGELPTLQDAVTVVGYPIGGDTISVTSGVVSRIEILSYVHGSTELLGLQIDAAINSGNSGGPAFNGKGNCVGIAFQSLKHEDVENIGYVIPTPVIMHFIKDYEKNGGYTDVILSFDGIDIANDGTVPFRHGERIGFSYLISQKYTGDDAAIKVLRNSNVLKFNIKLDGHRRLIPAHSKGKPPSYYIIAGFVFSTVSVPYLRSEYGKDYEYEAPVKILDKLLYAMPQSPDEQLVVISQVLVADINIGYEEIVNTQVVGFNGKPVKNLKSLAAMVESCDDEYLKFDLDYEQIVVLRTKTAKAATLDILATHCIPSAMSEDLKS</sequence>